<proteinExistence type="predicted"/>
<dbReference type="PANTHER" id="PTHR10166">
    <property type="entry name" value="VOLTAGE-DEPENDENT CALCIUM CHANNEL SUBUNIT ALPHA-2/DELTA-RELATED"/>
    <property type="match status" value="1"/>
</dbReference>
<organism evidence="2 3">
    <name type="scientific">Hymenochirus boettgeri</name>
    <name type="common">Congo dwarf clawed frog</name>
    <dbReference type="NCBI Taxonomy" id="247094"/>
    <lineage>
        <taxon>Eukaryota</taxon>
        <taxon>Metazoa</taxon>
        <taxon>Chordata</taxon>
        <taxon>Craniata</taxon>
        <taxon>Vertebrata</taxon>
        <taxon>Euteleostomi</taxon>
        <taxon>Amphibia</taxon>
        <taxon>Batrachia</taxon>
        <taxon>Anura</taxon>
        <taxon>Pipoidea</taxon>
        <taxon>Pipidae</taxon>
        <taxon>Pipinae</taxon>
        <taxon>Hymenochirus</taxon>
    </lineage>
</organism>
<evidence type="ECO:0000313" key="3">
    <source>
        <dbReference type="Proteomes" id="UP000812440"/>
    </source>
</evidence>
<comment type="caution">
    <text evidence="2">The sequence shown here is derived from an EMBL/GenBank/DDBJ whole genome shotgun (WGS) entry which is preliminary data.</text>
</comment>
<accession>A0A8T2J0L1</accession>
<evidence type="ECO:0000259" key="1">
    <source>
        <dbReference type="Pfam" id="PF08473"/>
    </source>
</evidence>
<name>A0A8T2J0L1_9PIPI</name>
<gene>
    <name evidence="2" type="ORF">GDO86_005123</name>
</gene>
<sequence length="176" mass="20032">MKLNLLRSIFQKATRQPIDTDCRNVEGLCPLSCEDERTQCYIIDNNGFIVIAKDEDKTGLFLGEIEGALISQLLNMGVFRQVKLFDYQAMCKHHIHHHSGARSLLNPLIALMSAAQWILSNVLLFLLEFSLCPFWDSDNTVDGRCPDNPLYPPRHQLALHCLKVKLNSKIKLCPKL</sequence>
<dbReference type="PANTHER" id="PTHR10166:SF59">
    <property type="entry name" value="VOLTAGE-DEPENDENT CALCIUM CHANNEL SUBUNIT ALPHA-2_DELTA-4"/>
    <property type="match status" value="1"/>
</dbReference>
<dbReference type="GO" id="GO:0005245">
    <property type="term" value="F:voltage-gated calcium channel activity"/>
    <property type="evidence" value="ECO:0007669"/>
    <property type="project" value="TreeGrafter"/>
</dbReference>
<dbReference type="InterPro" id="IPR051173">
    <property type="entry name" value="Ca_channel_alpha-2/delta"/>
</dbReference>
<dbReference type="OrthoDB" id="10054666at2759"/>
<dbReference type="Pfam" id="PF08473">
    <property type="entry name" value="VGCC_alpha2"/>
    <property type="match status" value="1"/>
</dbReference>
<dbReference type="AlphaFoldDB" id="A0A8T2J0L1"/>
<evidence type="ECO:0000313" key="2">
    <source>
        <dbReference type="EMBL" id="KAG8438809.1"/>
    </source>
</evidence>
<dbReference type="EMBL" id="JAACNH010000006">
    <property type="protein sequence ID" value="KAG8438809.1"/>
    <property type="molecule type" value="Genomic_DNA"/>
</dbReference>
<protein>
    <recommendedName>
        <fullName evidence="1">Voltage-dependent calcium channel alpha-2/delta subunit conserved region domain-containing protein</fullName>
    </recommendedName>
</protein>
<reference evidence="2" key="1">
    <citation type="thesis" date="2020" institute="ProQuest LLC" country="789 East Eisenhower Parkway, Ann Arbor, MI, USA">
        <title>Comparative Genomics and Chromosome Evolution.</title>
        <authorList>
            <person name="Mudd A.B."/>
        </authorList>
    </citation>
    <scope>NUCLEOTIDE SEQUENCE</scope>
    <source>
        <strain evidence="2">Female2</strain>
        <tissue evidence="2">Blood</tissue>
    </source>
</reference>
<feature type="domain" description="Voltage-dependent calcium channel alpha-2/delta subunit conserved region" evidence="1">
    <location>
        <begin position="20"/>
        <end position="121"/>
    </location>
</feature>
<keyword evidence="3" id="KW-1185">Reference proteome</keyword>
<dbReference type="Proteomes" id="UP000812440">
    <property type="component" value="Chromosome 3"/>
</dbReference>
<dbReference type="GO" id="GO:0005891">
    <property type="term" value="C:voltage-gated calcium channel complex"/>
    <property type="evidence" value="ECO:0007669"/>
    <property type="project" value="TreeGrafter"/>
</dbReference>
<dbReference type="InterPro" id="IPR013680">
    <property type="entry name" value="VDCC_a2/dsu"/>
</dbReference>